<keyword evidence="1" id="KW-0489">Methyltransferase</keyword>
<gene>
    <name evidence="3" type="ORF">HK103_006473</name>
</gene>
<dbReference type="GO" id="GO:0032981">
    <property type="term" value="P:mitochondrial respiratory chain complex I assembly"/>
    <property type="evidence" value="ECO:0007669"/>
    <property type="project" value="TreeGrafter"/>
</dbReference>
<dbReference type="GO" id="GO:0005739">
    <property type="term" value="C:mitochondrion"/>
    <property type="evidence" value="ECO:0007669"/>
    <property type="project" value="TreeGrafter"/>
</dbReference>
<proteinExistence type="predicted"/>
<dbReference type="InterPro" id="IPR029063">
    <property type="entry name" value="SAM-dependent_MTases_sf"/>
</dbReference>
<evidence type="ECO:0000256" key="1">
    <source>
        <dbReference type="ARBA" id="ARBA00022603"/>
    </source>
</evidence>
<dbReference type="PANTHER" id="PTHR13090:SF1">
    <property type="entry name" value="ARGININE-HYDROXYLASE NDUFAF5, MITOCHONDRIAL"/>
    <property type="match status" value="1"/>
</dbReference>
<reference evidence="3" key="1">
    <citation type="submission" date="2020-05" db="EMBL/GenBank/DDBJ databases">
        <title>Phylogenomic resolution of chytrid fungi.</title>
        <authorList>
            <person name="Stajich J.E."/>
            <person name="Amses K."/>
            <person name="Simmons R."/>
            <person name="Seto K."/>
            <person name="Myers J."/>
            <person name="Bonds A."/>
            <person name="Quandt C.A."/>
            <person name="Barry K."/>
            <person name="Liu P."/>
            <person name="Grigoriev I."/>
            <person name="Longcore J.E."/>
            <person name="James T.Y."/>
        </authorList>
    </citation>
    <scope>NUCLEOTIDE SEQUENCE</scope>
    <source>
        <strain evidence="3">PLAUS21</strain>
    </source>
</reference>
<dbReference type="InterPro" id="IPR050602">
    <property type="entry name" value="Malonyl-ACP_OMT"/>
</dbReference>
<dbReference type="Proteomes" id="UP001210925">
    <property type="component" value="Unassembled WGS sequence"/>
</dbReference>
<keyword evidence="4" id="KW-1185">Reference proteome</keyword>
<protein>
    <recommendedName>
        <fullName evidence="5">Methyltransferase domain-containing protein</fullName>
    </recommendedName>
</protein>
<sequence>MPKIFNSKVKQIQKNRSALNPLSKTVDYLKDNVADRVADRILDIKRDFKTVLDFGCGAGHLIKYLDTDMVQEKLVQYDSCELLMNRDSIDYPDLPGTLVQINNSLKPDGVFIGAMLGGDTLYELRTSLQLAETERFGGISPHISPMVQHQDIGSLLSRSGFELTTVDVDEITINYPSMFELITDLQAMGESNALNLINYTRRDVFMAASAIYSSVYGEQGHIPATFQIIYMIGWKPHFSQPKPKERGSQQYSFKDLDKIKDIKK</sequence>
<dbReference type="GO" id="GO:0032259">
    <property type="term" value="P:methylation"/>
    <property type="evidence" value="ECO:0007669"/>
    <property type="project" value="UniProtKB-KW"/>
</dbReference>
<dbReference type="EMBL" id="JADGKB010000007">
    <property type="protein sequence ID" value="KAJ3261164.1"/>
    <property type="molecule type" value="Genomic_DNA"/>
</dbReference>
<evidence type="ECO:0000313" key="3">
    <source>
        <dbReference type="EMBL" id="KAJ3261164.1"/>
    </source>
</evidence>
<name>A0AAD5YAL8_9FUNG</name>
<evidence type="ECO:0000256" key="2">
    <source>
        <dbReference type="ARBA" id="ARBA00022679"/>
    </source>
</evidence>
<evidence type="ECO:0008006" key="5">
    <source>
        <dbReference type="Google" id="ProtNLM"/>
    </source>
</evidence>
<comment type="caution">
    <text evidence="3">The sequence shown here is derived from an EMBL/GenBank/DDBJ whole genome shotgun (WGS) entry which is preliminary data.</text>
</comment>
<organism evidence="3 4">
    <name type="scientific">Boothiomyces macroporosus</name>
    <dbReference type="NCBI Taxonomy" id="261099"/>
    <lineage>
        <taxon>Eukaryota</taxon>
        <taxon>Fungi</taxon>
        <taxon>Fungi incertae sedis</taxon>
        <taxon>Chytridiomycota</taxon>
        <taxon>Chytridiomycota incertae sedis</taxon>
        <taxon>Chytridiomycetes</taxon>
        <taxon>Rhizophydiales</taxon>
        <taxon>Terramycetaceae</taxon>
        <taxon>Boothiomyces</taxon>
    </lineage>
</organism>
<dbReference type="GO" id="GO:0008168">
    <property type="term" value="F:methyltransferase activity"/>
    <property type="evidence" value="ECO:0007669"/>
    <property type="project" value="UniProtKB-KW"/>
</dbReference>
<dbReference type="SUPFAM" id="SSF53335">
    <property type="entry name" value="S-adenosyl-L-methionine-dependent methyltransferases"/>
    <property type="match status" value="1"/>
</dbReference>
<keyword evidence="2" id="KW-0808">Transferase</keyword>
<dbReference type="AlphaFoldDB" id="A0AAD5YAL8"/>
<accession>A0AAD5YAL8</accession>
<evidence type="ECO:0000313" key="4">
    <source>
        <dbReference type="Proteomes" id="UP001210925"/>
    </source>
</evidence>
<dbReference type="Gene3D" id="3.40.50.150">
    <property type="entry name" value="Vaccinia Virus protein VP39"/>
    <property type="match status" value="1"/>
</dbReference>
<dbReference type="PANTHER" id="PTHR13090">
    <property type="entry name" value="ARGININE-HYDROXYLASE NDUFAF5, MITOCHONDRIAL"/>
    <property type="match status" value="1"/>
</dbReference>